<dbReference type="SUPFAM" id="SSF56420">
    <property type="entry name" value="Peptide deformylase"/>
    <property type="match status" value="1"/>
</dbReference>
<dbReference type="NCBIfam" id="NF006670">
    <property type="entry name" value="PRK09218.1"/>
    <property type="match status" value="1"/>
</dbReference>
<dbReference type="PRINTS" id="PR01576">
    <property type="entry name" value="PDEFORMYLASE"/>
</dbReference>
<dbReference type="GO" id="GO:0046872">
    <property type="term" value="F:metal ion binding"/>
    <property type="evidence" value="ECO:0007669"/>
    <property type="project" value="UniProtKB-KW"/>
</dbReference>
<comment type="function">
    <text evidence="2">Removes the formyl group from the N-terminal Met of newly synthesized proteins. Requires at least a dipeptide for an efficient rate of reaction. N-terminal L-methionine is a prerequisite for activity but the enzyme has broad specificity at other positions.</text>
</comment>
<dbReference type="PIRSF" id="PIRSF004749">
    <property type="entry name" value="Pep_def"/>
    <property type="match status" value="1"/>
</dbReference>
<keyword evidence="2" id="KW-0408">Iron</keyword>
<evidence type="ECO:0000313" key="4">
    <source>
        <dbReference type="Proteomes" id="UP000061546"/>
    </source>
</evidence>
<dbReference type="PANTHER" id="PTHR10458">
    <property type="entry name" value="PEPTIDE DEFORMYLASE"/>
    <property type="match status" value="1"/>
</dbReference>
<dbReference type="InterPro" id="IPR036821">
    <property type="entry name" value="Peptide_deformylase_sf"/>
</dbReference>
<reference evidence="3 4" key="1">
    <citation type="submission" date="2015-08" db="EMBL/GenBank/DDBJ databases">
        <title>Genomic sequence of Lactobacillus heilongjiangensis DSM 28069, isolated from Chinese traditional pickle.</title>
        <authorList>
            <person name="Jiang X."/>
            <person name="Zheng B."/>
            <person name="Cheng H."/>
        </authorList>
    </citation>
    <scope>NUCLEOTIDE SEQUENCE [LARGE SCALE GENOMIC DNA]</scope>
    <source>
        <strain evidence="3 4">DSM 28069</strain>
    </source>
</reference>
<proteinExistence type="inferred from homology"/>
<feature type="binding site" evidence="2">
    <location>
        <position position="85"/>
    </location>
    <ligand>
        <name>Fe cation</name>
        <dbReference type="ChEBI" id="CHEBI:24875"/>
    </ligand>
</feature>
<dbReference type="RefSeq" id="WP_041501458.1">
    <property type="nucleotide sequence ID" value="NZ_BJDV01000010.1"/>
</dbReference>
<dbReference type="GO" id="GO:0042586">
    <property type="term" value="F:peptide deformylase activity"/>
    <property type="evidence" value="ECO:0007669"/>
    <property type="project" value="UniProtKB-UniRule"/>
</dbReference>
<dbReference type="AlphaFoldDB" id="A0A0K2LE37"/>
<comment type="catalytic activity">
    <reaction evidence="2">
        <text>N-terminal N-formyl-L-methionyl-[peptide] + H2O = N-terminal L-methionyl-[peptide] + formate</text>
        <dbReference type="Rhea" id="RHEA:24420"/>
        <dbReference type="Rhea" id="RHEA-COMP:10639"/>
        <dbReference type="Rhea" id="RHEA-COMP:10640"/>
        <dbReference type="ChEBI" id="CHEBI:15377"/>
        <dbReference type="ChEBI" id="CHEBI:15740"/>
        <dbReference type="ChEBI" id="CHEBI:49298"/>
        <dbReference type="ChEBI" id="CHEBI:64731"/>
        <dbReference type="EC" id="3.5.1.88"/>
    </reaction>
</comment>
<dbReference type="OrthoDB" id="9784988at2"/>
<comment type="cofactor">
    <cofactor evidence="2">
        <name>Fe(2+)</name>
        <dbReference type="ChEBI" id="CHEBI:29033"/>
    </cofactor>
    <text evidence="2">Binds 1 Fe(2+) ion.</text>
</comment>
<feature type="active site" evidence="2">
    <location>
        <position position="127"/>
    </location>
</feature>
<dbReference type="Gene3D" id="3.90.45.10">
    <property type="entry name" value="Peptide deformylase"/>
    <property type="match status" value="1"/>
</dbReference>
<comment type="similarity">
    <text evidence="1 2">Belongs to the polypeptide deformylase family.</text>
</comment>
<protein>
    <recommendedName>
        <fullName evidence="2">Peptide deformylase</fullName>
        <shortName evidence="2">PDF</shortName>
        <ecNumber evidence="2">3.5.1.88</ecNumber>
    </recommendedName>
    <alternativeName>
        <fullName evidence="2">Polypeptide deformylase</fullName>
    </alternativeName>
</protein>
<evidence type="ECO:0000256" key="1">
    <source>
        <dbReference type="ARBA" id="ARBA00010759"/>
    </source>
</evidence>
<gene>
    <name evidence="2" type="primary">def</name>
    <name evidence="3" type="ORF">JP39_09455</name>
</gene>
<evidence type="ECO:0000313" key="3">
    <source>
        <dbReference type="EMBL" id="ALB29559.1"/>
    </source>
</evidence>
<sequence>MIRPINRDTALLSQKAELATKDDHNVVTDLLDTLKANSENCVGMAANMIGINKRIIVFSMGIMNVPMINPTIISKSGEYSTSEGCLSLIGERATKRYKKITVKYLDNNLNEQTQEFSDFIAEIIQHEIDHCDGILI</sequence>
<dbReference type="CDD" id="cd00487">
    <property type="entry name" value="Pep_deformylase"/>
    <property type="match status" value="1"/>
</dbReference>
<dbReference type="STRING" id="1074467.JP39_09455"/>
<feature type="binding site" evidence="2">
    <location>
        <position position="126"/>
    </location>
    <ligand>
        <name>Fe cation</name>
        <dbReference type="ChEBI" id="CHEBI:24875"/>
    </ligand>
</feature>
<evidence type="ECO:0000256" key="2">
    <source>
        <dbReference type="HAMAP-Rule" id="MF_00163"/>
    </source>
</evidence>
<dbReference type="Pfam" id="PF01327">
    <property type="entry name" value="Pep_deformylase"/>
    <property type="match status" value="1"/>
</dbReference>
<feature type="binding site" evidence="2">
    <location>
        <position position="130"/>
    </location>
    <ligand>
        <name>Fe cation</name>
        <dbReference type="ChEBI" id="CHEBI:24875"/>
    </ligand>
</feature>
<dbReference type="InterPro" id="IPR023635">
    <property type="entry name" value="Peptide_deformylase"/>
</dbReference>
<dbReference type="PANTHER" id="PTHR10458:SF22">
    <property type="entry name" value="PEPTIDE DEFORMYLASE"/>
    <property type="match status" value="1"/>
</dbReference>
<dbReference type="KEGG" id="lhi:JP39_09455"/>
<dbReference type="EC" id="3.5.1.88" evidence="2"/>
<dbReference type="GO" id="GO:0006412">
    <property type="term" value="P:translation"/>
    <property type="evidence" value="ECO:0007669"/>
    <property type="project" value="UniProtKB-UniRule"/>
</dbReference>
<organism evidence="3 4">
    <name type="scientific">Companilactobacillus heilongjiangensis</name>
    <dbReference type="NCBI Taxonomy" id="1074467"/>
    <lineage>
        <taxon>Bacteria</taxon>
        <taxon>Bacillati</taxon>
        <taxon>Bacillota</taxon>
        <taxon>Bacilli</taxon>
        <taxon>Lactobacillales</taxon>
        <taxon>Lactobacillaceae</taxon>
        <taxon>Companilactobacillus</taxon>
    </lineage>
</organism>
<dbReference type="EMBL" id="CP012559">
    <property type="protein sequence ID" value="ALB29559.1"/>
    <property type="molecule type" value="Genomic_DNA"/>
</dbReference>
<keyword evidence="2 3" id="KW-0378">Hydrolase</keyword>
<dbReference type="Proteomes" id="UP000061546">
    <property type="component" value="Chromosome"/>
</dbReference>
<keyword evidence="2" id="KW-0479">Metal-binding</keyword>
<name>A0A0K2LE37_9LACO</name>
<keyword evidence="2" id="KW-0648">Protein biosynthesis</keyword>
<dbReference type="HAMAP" id="MF_00163">
    <property type="entry name" value="Pep_deformylase"/>
    <property type="match status" value="1"/>
</dbReference>
<accession>A0A0K2LE37</accession>
<keyword evidence="4" id="KW-1185">Reference proteome</keyword>